<evidence type="ECO:0000313" key="4">
    <source>
        <dbReference type="Proteomes" id="UP001446871"/>
    </source>
</evidence>
<keyword evidence="2" id="KW-0812">Transmembrane</keyword>
<protein>
    <submittedName>
        <fullName evidence="3">Uncharacterized protein</fullName>
    </submittedName>
</protein>
<proteinExistence type="predicted"/>
<evidence type="ECO:0000256" key="1">
    <source>
        <dbReference type="SAM" id="MobiDB-lite"/>
    </source>
</evidence>
<sequence length="452" mass="50078">MSDSLDLASTIGTWVGAGIGLIALIGIVGPALIWYASTRDKQKTLNAIGKENNGYLSRGYHLGPNIWLGRRVRAPVLREIDTLKTFEALPKLDSAKIIPFKAEPSWVAYGSLLEAYGIPFEKGDSLFIMNTGPLLPLHPSWILVIGLLGRYSDRKNQVSFFTGKVPRYRFLKSQRTGTRRASRPPGSRSSFRLENNLHIPAHPVSLHGDPDQWDDVTVPAPDVVYLYGATGFLSLALTRPPQAGPLLQLATFGLNAGVGLLLFAAAADDLPQYLFRLDAGLEWLGPNEQDKQKLSTALRALSNLNEETSGERMYRAAQKLDESLGEMGNQDDLVFIDHIIGILAITNVEFRDLVYESLRNPRETASLSVELEIPSATLKVPIAFGVVQHFYVDWQEMALEQSRNRQTLQMSYSVIVLAATRSLVRCIMLRNCPDSRPLLDAVLDMDDVVYTT</sequence>
<keyword evidence="2" id="KW-1133">Transmembrane helix</keyword>
<feature type="transmembrane region" description="Helical" evidence="2">
    <location>
        <begin position="12"/>
        <end position="36"/>
    </location>
</feature>
<evidence type="ECO:0000256" key="2">
    <source>
        <dbReference type="SAM" id="Phobius"/>
    </source>
</evidence>
<reference evidence="3 4" key="1">
    <citation type="submission" date="2023-01" db="EMBL/GenBank/DDBJ databases">
        <title>Analysis of 21 Apiospora genomes using comparative genomics revels a genus with tremendous synthesis potential of carbohydrate active enzymes and secondary metabolites.</title>
        <authorList>
            <person name="Sorensen T."/>
        </authorList>
    </citation>
    <scope>NUCLEOTIDE SEQUENCE [LARGE SCALE GENOMIC DNA]</scope>
    <source>
        <strain evidence="3 4">CBS 83171</strain>
    </source>
</reference>
<dbReference type="EMBL" id="JAQQWM010000001">
    <property type="protein sequence ID" value="KAK8084179.1"/>
    <property type="molecule type" value="Genomic_DNA"/>
</dbReference>
<organism evidence="3 4">
    <name type="scientific">Apiospora saccharicola</name>
    <dbReference type="NCBI Taxonomy" id="335842"/>
    <lineage>
        <taxon>Eukaryota</taxon>
        <taxon>Fungi</taxon>
        <taxon>Dikarya</taxon>
        <taxon>Ascomycota</taxon>
        <taxon>Pezizomycotina</taxon>
        <taxon>Sordariomycetes</taxon>
        <taxon>Xylariomycetidae</taxon>
        <taxon>Amphisphaeriales</taxon>
        <taxon>Apiosporaceae</taxon>
        <taxon>Apiospora</taxon>
    </lineage>
</organism>
<evidence type="ECO:0000313" key="3">
    <source>
        <dbReference type="EMBL" id="KAK8084179.1"/>
    </source>
</evidence>
<name>A0ABR1WKZ8_9PEZI</name>
<gene>
    <name evidence="3" type="ORF">PG996_002960</name>
</gene>
<feature type="compositionally biased region" description="Low complexity" evidence="1">
    <location>
        <begin position="183"/>
        <end position="192"/>
    </location>
</feature>
<keyword evidence="2" id="KW-0472">Membrane</keyword>
<comment type="caution">
    <text evidence="3">The sequence shown here is derived from an EMBL/GenBank/DDBJ whole genome shotgun (WGS) entry which is preliminary data.</text>
</comment>
<keyword evidence="4" id="KW-1185">Reference proteome</keyword>
<feature type="region of interest" description="Disordered" evidence="1">
    <location>
        <begin position="173"/>
        <end position="192"/>
    </location>
</feature>
<accession>A0ABR1WKZ8</accession>
<dbReference type="Proteomes" id="UP001446871">
    <property type="component" value="Unassembled WGS sequence"/>
</dbReference>
<feature type="compositionally biased region" description="Basic residues" evidence="1">
    <location>
        <begin position="173"/>
        <end position="182"/>
    </location>
</feature>
<feature type="transmembrane region" description="Helical" evidence="2">
    <location>
        <begin position="246"/>
        <end position="267"/>
    </location>
</feature>